<dbReference type="OrthoDB" id="2150604at2759"/>
<sequence>MSCIENPHKPLRTRALGVIESASAFRHDMNIYLSVAFSATIASCSGTPLSHGLIFTALRALANRHAAFSTVVVHDKVMDNYRLQVLSEINLTQNVVFKQHDSLDSLEDDICHQVSSQFEHIDAIPPWRLWLTTIREITRVSFFFHHSVFDGTSAKLFLVEFQHELNKVTAIDDNPVVQIPAQLELTPSIETLLGLNLDLKTKPNLYDPKNDVNVWSGNPVLQNEDLPVLTKSRYLVISNIKPLAAYCKNNNTSITALLVVLAYESLNKTLIRRGADYEVLRVSIPRNLRSLVGKDTEYGDFVSSIELDFKKNDTRDIIELAQEVKGVILDSINSGAKDSIAEFSGRAGDQRYKYEKRPGNKRTGTMEVSTILVEDTNEPSDDWKLEDFRFLQGVSSEGASLTCSAISQKNGGLAFSFAWSTEIMDDEIVEDMHREFSKSLNEKFGLELQ</sequence>
<gene>
    <name evidence="1" type="ORF">BN980_GECA01s06885g</name>
</gene>
<dbReference type="InterPro" id="IPR052058">
    <property type="entry name" value="Alcohol_O-acetyltransferase"/>
</dbReference>
<dbReference type="Proteomes" id="UP000242525">
    <property type="component" value="Unassembled WGS sequence"/>
</dbReference>
<organism evidence="1 2">
    <name type="scientific">Geotrichum candidum</name>
    <name type="common">Oospora lactis</name>
    <name type="synonym">Dipodascus geotrichum</name>
    <dbReference type="NCBI Taxonomy" id="1173061"/>
    <lineage>
        <taxon>Eukaryota</taxon>
        <taxon>Fungi</taxon>
        <taxon>Dikarya</taxon>
        <taxon>Ascomycota</taxon>
        <taxon>Saccharomycotina</taxon>
        <taxon>Dipodascomycetes</taxon>
        <taxon>Dipodascales</taxon>
        <taxon>Dipodascaceae</taxon>
        <taxon>Geotrichum</taxon>
    </lineage>
</organism>
<keyword evidence="2" id="KW-1185">Reference proteome</keyword>
<dbReference type="STRING" id="1173061.A0A0J9X409"/>
<dbReference type="PANTHER" id="PTHR28037:SF1">
    <property type="entry name" value="ALCOHOL O-ACETYLTRANSFERASE 1-RELATED"/>
    <property type="match status" value="1"/>
</dbReference>
<accession>A0A0J9X409</accession>
<dbReference type="AlphaFoldDB" id="A0A0J9X409"/>
<reference evidence="1" key="1">
    <citation type="submission" date="2014-03" db="EMBL/GenBank/DDBJ databases">
        <authorList>
            <person name="Casaregola S."/>
        </authorList>
    </citation>
    <scope>NUCLEOTIDE SEQUENCE [LARGE SCALE GENOMIC DNA]</scope>
    <source>
        <strain evidence="1">CLIB 918</strain>
    </source>
</reference>
<dbReference type="SUPFAM" id="SSF52777">
    <property type="entry name" value="CoA-dependent acyltransferases"/>
    <property type="match status" value="2"/>
</dbReference>
<comment type="caution">
    <text evidence="1">The sequence shown here is derived from an EMBL/GenBank/DDBJ whole genome shotgun (WGS) entry which is preliminary data.</text>
</comment>
<evidence type="ECO:0000313" key="1">
    <source>
        <dbReference type="EMBL" id="CDO51479.1"/>
    </source>
</evidence>
<dbReference type="PANTHER" id="PTHR28037">
    <property type="entry name" value="ALCOHOL O-ACETYLTRANSFERASE 1-RELATED"/>
    <property type="match status" value="1"/>
</dbReference>
<dbReference type="InterPro" id="IPR023213">
    <property type="entry name" value="CAT-like_dom_sf"/>
</dbReference>
<dbReference type="Pfam" id="PF07247">
    <property type="entry name" value="AATase"/>
    <property type="match status" value="1"/>
</dbReference>
<dbReference type="Gene3D" id="3.30.559.10">
    <property type="entry name" value="Chloramphenicol acetyltransferase-like domain"/>
    <property type="match status" value="1"/>
</dbReference>
<proteinExistence type="predicted"/>
<name>A0A0J9X409_GEOCN</name>
<protein>
    <submittedName>
        <fullName evidence="1">Similar to Saccharomyces cerevisiae YGR212W SLI1 N-acetyltransferase</fullName>
    </submittedName>
</protein>
<dbReference type="EMBL" id="CCBN010000001">
    <property type="protein sequence ID" value="CDO51479.1"/>
    <property type="molecule type" value="Genomic_DNA"/>
</dbReference>
<evidence type="ECO:0000313" key="2">
    <source>
        <dbReference type="Proteomes" id="UP000242525"/>
    </source>
</evidence>
<dbReference type="InterPro" id="IPR010828">
    <property type="entry name" value="Atf2/Sli1-like"/>
</dbReference>